<feature type="non-terminal residue" evidence="2">
    <location>
        <position position="335"/>
    </location>
</feature>
<sequence>MSRHPVTYEVQTDSKTISQYNGVTPPSGAENSSSREKEHDTFPKSSNCNLPPFQEDSGLRESLGFDPDSSLPQSGNFDQLATSSWPKSQSFSQLHMRFAEVCRDKDFQSSGSHQPDSKQYSPVTAACDNKQSNKTEAGNRNFLFYLRNSDTQTSSTEDSANKREIGNSLCSREPGQISVRALRLSDADISCDDVGNSWTAEKDYGRLVNVTSHRTSPTSSSSDSDQSSKLVSNERNQNTKSIPCNFGGSPEVFVSLSPTDLQKATPSVSTSCSFPSLDELAEHADSLTCLYDEEDEGDIDSGARKRRNRLSNVSSTSEDSGVSRHTIEDGDLLRQ</sequence>
<feature type="compositionally biased region" description="Basic and acidic residues" evidence="1">
    <location>
        <begin position="321"/>
        <end position="335"/>
    </location>
</feature>
<feature type="region of interest" description="Disordered" evidence="1">
    <location>
        <begin position="150"/>
        <end position="169"/>
    </location>
</feature>
<name>A0AAV4JJR9_9GAST</name>
<feature type="compositionally biased region" description="Polar residues" evidence="1">
    <location>
        <begin position="233"/>
        <end position="242"/>
    </location>
</feature>
<feature type="region of interest" description="Disordered" evidence="1">
    <location>
        <begin position="294"/>
        <end position="335"/>
    </location>
</feature>
<dbReference type="EMBL" id="BMAT01013847">
    <property type="protein sequence ID" value="GFS21267.1"/>
    <property type="molecule type" value="Genomic_DNA"/>
</dbReference>
<dbReference type="AlphaFoldDB" id="A0AAV4JJR9"/>
<proteinExistence type="predicted"/>
<protein>
    <submittedName>
        <fullName evidence="2">Uncharacterized protein</fullName>
    </submittedName>
</protein>
<feature type="compositionally biased region" description="Polar residues" evidence="1">
    <location>
        <begin position="9"/>
        <end position="32"/>
    </location>
</feature>
<feature type="region of interest" description="Disordered" evidence="1">
    <location>
        <begin position="106"/>
        <end position="134"/>
    </location>
</feature>
<feature type="compositionally biased region" description="Low complexity" evidence="1">
    <location>
        <begin position="211"/>
        <end position="231"/>
    </location>
</feature>
<organism evidence="2 3">
    <name type="scientific">Elysia marginata</name>
    <dbReference type="NCBI Taxonomy" id="1093978"/>
    <lineage>
        <taxon>Eukaryota</taxon>
        <taxon>Metazoa</taxon>
        <taxon>Spiralia</taxon>
        <taxon>Lophotrochozoa</taxon>
        <taxon>Mollusca</taxon>
        <taxon>Gastropoda</taxon>
        <taxon>Heterobranchia</taxon>
        <taxon>Euthyneura</taxon>
        <taxon>Panpulmonata</taxon>
        <taxon>Sacoglossa</taxon>
        <taxon>Placobranchoidea</taxon>
        <taxon>Plakobranchidae</taxon>
        <taxon>Elysia</taxon>
    </lineage>
</organism>
<feature type="compositionally biased region" description="Polar residues" evidence="1">
    <location>
        <begin position="108"/>
        <end position="122"/>
    </location>
</feature>
<gene>
    <name evidence="2" type="ORF">ElyMa_006919700</name>
</gene>
<keyword evidence="3" id="KW-1185">Reference proteome</keyword>
<feature type="compositionally biased region" description="Polar residues" evidence="1">
    <location>
        <begin position="70"/>
        <end position="88"/>
    </location>
</feature>
<feature type="compositionally biased region" description="Polar residues" evidence="1">
    <location>
        <begin position="310"/>
        <end position="320"/>
    </location>
</feature>
<feature type="region of interest" description="Disordered" evidence="1">
    <location>
        <begin position="1"/>
        <end position="88"/>
    </location>
</feature>
<comment type="caution">
    <text evidence="2">The sequence shown here is derived from an EMBL/GenBank/DDBJ whole genome shotgun (WGS) entry which is preliminary data.</text>
</comment>
<feature type="compositionally biased region" description="Basic and acidic residues" evidence="1">
    <location>
        <begin position="33"/>
        <end position="42"/>
    </location>
</feature>
<feature type="region of interest" description="Disordered" evidence="1">
    <location>
        <begin position="211"/>
        <end position="244"/>
    </location>
</feature>
<evidence type="ECO:0000256" key="1">
    <source>
        <dbReference type="SAM" id="MobiDB-lite"/>
    </source>
</evidence>
<evidence type="ECO:0000313" key="3">
    <source>
        <dbReference type="Proteomes" id="UP000762676"/>
    </source>
</evidence>
<accession>A0AAV4JJR9</accession>
<evidence type="ECO:0000313" key="2">
    <source>
        <dbReference type="EMBL" id="GFS21267.1"/>
    </source>
</evidence>
<reference evidence="2 3" key="1">
    <citation type="journal article" date="2021" name="Elife">
        <title>Chloroplast acquisition without the gene transfer in kleptoplastic sea slugs, Plakobranchus ocellatus.</title>
        <authorList>
            <person name="Maeda T."/>
            <person name="Takahashi S."/>
            <person name="Yoshida T."/>
            <person name="Shimamura S."/>
            <person name="Takaki Y."/>
            <person name="Nagai Y."/>
            <person name="Toyoda A."/>
            <person name="Suzuki Y."/>
            <person name="Arimoto A."/>
            <person name="Ishii H."/>
            <person name="Satoh N."/>
            <person name="Nishiyama T."/>
            <person name="Hasebe M."/>
            <person name="Maruyama T."/>
            <person name="Minagawa J."/>
            <person name="Obokata J."/>
            <person name="Shigenobu S."/>
        </authorList>
    </citation>
    <scope>NUCLEOTIDE SEQUENCE [LARGE SCALE GENOMIC DNA]</scope>
</reference>
<dbReference type="Proteomes" id="UP000762676">
    <property type="component" value="Unassembled WGS sequence"/>
</dbReference>